<protein>
    <submittedName>
        <fullName evidence="2">Phosphohydrolase</fullName>
    </submittedName>
</protein>
<dbReference type="PATRIC" id="fig|1632867.3.peg.2520"/>
<dbReference type="AlphaFoldDB" id="A0A0F3IFC0"/>
<dbReference type="EMBL" id="LAJX01000214">
    <property type="protein sequence ID" value="KJV05520.1"/>
    <property type="molecule type" value="Genomic_DNA"/>
</dbReference>
<organism evidence="2 3">
    <name type="scientific">Methylocucumis oryzae</name>
    <dbReference type="NCBI Taxonomy" id="1632867"/>
    <lineage>
        <taxon>Bacteria</taxon>
        <taxon>Pseudomonadati</taxon>
        <taxon>Pseudomonadota</taxon>
        <taxon>Gammaproteobacteria</taxon>
        <taxon>Methylococcales</taxon>
        <taxon>Methylococcaceae</taxon>
        <taxon>Methylocucumis</taxon>
    </lineage>
</organism>
<comment type="caution">
    <text evidence="2">The sequence shown here is derived from an EMBL/GenBank/DDBJ whole genome shotgun (WGS) entry which is preliminary data.</text>
</comment>
<dbReference type="PROSITE" id="PS51832">
    <property type="entry name" value="HD_GYP"/>
    <property type="match status" value="1"/>
</dbReference>
<dbReference type="Gene3D" id="3.30.450.40">
    <property type="match status" value="1"/>
</dbReference>
<dbReference type="Proteomes" id="UP000033684">
    <property type="component" value="Unassembled WGS sequence"/>
</dbReference>
<reference evidence="3" key="1">
    <citation type="submission" date="2015-03" db="EMBL/GenBank/DDBJ databases">
        <title>Draft genome sequence of a novel methanotroph (Sn10-6) isolated from flooded ricefield rhizosphere in India.</title>
        <authorList>
            <person name="Pandit P.S."/>
            <person name="Pore S.D."/>
            <person name="Arora P."/>
            <person name="Kapse N.G."/>
            <person name="Dhakephalkar P.K."/>
            <person name="Rahalkar M.C."/>
        </authorList>
    </citation>
    <scope>NUCLEOTIDE SEQUENCE [LARGE SCALE GENOMIC DNA]</scope>
    <source>
        <strain evidence="3">Sn10-6</strain>
    </source>
</reference>
<keyword evidence="3" id="KW-1185">Reference proteome</keyword>
<dbReference type="InterPro" id="IPR037522">
    <property type="entry name" value="HD_GYP_dom"/>
</dbReference>
<dbReference type="InterPro" id="IPR003607">
    <property type="entry name" value="HD/PDEase_dom"/>
</dbReference>
<dbReference type="InterPro" id="IPR029016">
    <property type="entry name" value="GAF-like_dom_sf"/>
</dbReference>
<accession>A0A0F3IFC0</accession>
<dbReference type="PANTHER" id="PTHR43155">
    <property type="entry name" value="CYCLIC DI-GMP PHOSPHODIESTERASE PA4108-RELATED"/>
    <property type="match status" value="1"/>
</dbReference>
<sequence length="524" mass="59466">MEHLDIQHQLEQLIEIGISLSSEMDTAKLLEKILAGAIQITHADGGTLYRIYDNAIRMEIVHSTSLRIRRGGSSELPVNMPDIPLFLADGSPNMKNVVSCSIHNNSTINIVDAYNDQHFDFSGTKAFDQQNHYRSQSFLAVPMRNHENDIIGILQLINAIDPVSKQITRFDLISQRLTEALASQAAIVITKQRLIADLEEMFESLIRLIATAIDDKSPHTGGHCRRVPELTMMLAEAAHDTQEGYLKDFTMTDADRYELKIAGWLHDCGKITTPEYVIDKSTKLQTIFDRIELVETRFEVLKRDCEIAMLKQHVNALASGQAVNADVESVYKAQLAQLEADLAFIKQANIGAESMSEYDIQRISAFYNQTWQLNAETLPLLSENEIYNLSVARGTLTTEEREIINHHISATIAMLEKIRFPKHLKNVPEYAGGHHERMDGKGYPKGLRREDMSIQARTMAIADIFEALTAKDRPYKHGKKLSESLAILEKMKNNQHIDPDLYEAFIKQKVYKRYAEKVFRRLSN</sequence>
<dbReference type="SUPFAM" id="SSF109604">
    <property type="entry name" value="HD-domain/PDEase-like"/>
    <property type="match status" value="1"/>
</dbReference>
<gene>
    <name evidence="2" type="ORF">VZ94_17560</name>
</gene>
<evidence type="ECO:0000313" key="3">
    <source>
        <dbReference type="Proteomes" id="UP000033684"/>
    </source>
</evidence>
<dbReference type="Pfam" id="PF01590">
    <property type="entry name" value="GAF"/>
    <property type="match status" value="1"/>
</dbReference>
<name>A0A0F3IFC0_9GAMM</name>
<dbReference type="InterPro" id="IPR003018">
    <property type="entry name" value="GAF"/>
</dbReference>
<dbReference type="Gene3D" id="1.10.3210.10">
    <property type="entry name" value="Hypothetical protein af1432"/>
    <property type="match status" value="2"/>
</dbReference>
<dbReference type="SMART" id="SM00471">
    <property type="entry name" value="HDc"/>
    <property type="match status" value="1"/>
</dbReference>
<evidence type="ECO:0000259" key="1">
    <source>
        <dbReference type="PROSITE" id="PS51832"/>
    </source>
</evidence>
<dbReference type="GO" id="GO:0008081">
    <property type="term" value="F:phosphoric diester hydrolase activity"/>
    <property type="evidence" value="ECO:0007669"/>
    <property type="project" value="UniProtKB-ARBA"/>
</dbReference>
<dbReference type="SUPFAM" id="SSF55781">
    <property type="entry name" value="GAF domain-like"/>
    <property type="match status" value="1"/>
</dbReference>
<evidence type="ECO:0000313" key="2">
    <source>
        <dbReference type="EMBL" id="KJV05520.1"/>
    </source>
</evidence>
<reference evidence="2 3" key="2">
    <citation type="journal article" date="2016" name="Microb. Ecol.">
        <title>Genome Characteristics of a Novel Type I Methanotroph (Sn10-6) Isolated from a Flooded Indian Rice Field.</title>
        <authorList>
            <person name="Rahalkar M.C."/>
            <person name="Pandit P.S."/>
            <person name="Dhakephalkar P.K."/>
            <person name="Pore S."/>
            <person name="Arora P."/>
            <person name="Kapse N."/>
        </authorList>
    </citation>
    <scope>NUCLEOTIDE SEQUENCE [LARGE SCALE GENOMIC DNA]</scope>
    <source>
        <strain evidence="2 3">Sn10-6</strain>
    </source>
</reference>
<dbReference type="CDD" id="cd00077">
    <property type="entry name" value="HDc"/>
    <property type="match status" value="2"/>
</dbReference>
<feature type="domain" description="HD-GYP" evidence="1">
    <location>
        <begin position="310"/>
        <end position="521"/>
    </location>
</feature>
<proteinExistence type="predicted"/>
<keyword evidence="2" id="KW-0378">Hydrolase</keyword>
<dbReference type="SMART" id="SM00065">
    <property type="entry name" value="GAF"/>
    <property type="match status" value="1"/>
</dbReference>
<dbReference type="RefSeq" id="WP_045780214.1">
    <property type="nucleotide sequence ID" value="NZ_LAJX01000214.1"/>
</dbReference>
<dbReference type="Pfam" id="PF13487">
    <property type="entry name" value="HD_5"/>
    <property type="match status" value="1"/>
</dbReference>
<dbReference type="PANTHER" id="PTHR43155:SF2">
    <property type="entry name" value="CYCLIC DI-GMP PHOSPHODIESTERASE PA4108"/>
    <property type="match status" value="1"/>
</dbReference>